<dbReference type="Pfam" id="PF13279">
    <property type="entry name" value="4HBT_2"/>
    <property type="match status" value="1"/>
</dbReference>
<evidence type="ECO:0000313" key="1">
    <source>
        <dbReference type="EMBL" id="RDU97250.1"/>
    </source>
</evidence>
<dbReference type="PANTHER" id="PTHR31793">
    <property type="entry name" value="4-HYDROXYBENZOYL-COA THIOESTERASE FAMILY MEMBER"/>
    <property type="match status" value="1"/>
</dbReference>
<dbReference type="GO" id="GO:0047617">
    <property type="term" value="F:fatty acyl-CoA hydrolase activity"/>
    <property type="evidence" value="ECO:0007669"/>
    <property type="project" value="TreeGrafter"/>
</dbReference>
<name>A0A3D8JWK5_9BURK</name>
<dbReference type="SUPFAM" id="SSF54637">
    <property type="entry name" value="Thioesterase/thiol ester dehydrase-isomerase"/>
    <property type="match status" value="1"/>
</dbReference>
<evidence type="ECO:0000313" key="2">
    <source>
        <dbReference type="Proteomes" id="UP000256838"/>
    </source>
</evidence>
<dbReference type="Gene3D" id="3.10.129.10">
    <property type="entry name" value="Hotdog Thioesterase"/>
    <property type="match status" value="1"/>
</dbReference>
<dbReference type="InterPro" id="IPR050563">
    <property type="entry name" value="4-hydroxybenzoyl-CoA_TE"/>
</dbReference>
<dbReference type="EMBL" id="QRGA01000010">
    <property type="protein sequence ID" value="RDU97250.1"/>
    <property type="molecule type" value="Genomic_DNA"/>
</dbReference>
<dbReference type="OrthoDB" id="6117985at2"/>
<gene>
    <name evidence="1" type="ORF">DWV00_18560</name>
</gene>
<dbReference type="AlphaFoldDB" id="A0A3D8JWK5"/>
<comment type="caution">
    <text evidence="1">The sequence shown here is derived from an EMBL/GenBank/DDBJ whole genome shotgun (WGS) entry which is preliminary data.</text>
</comment>
<protein>
    <submittedName>
        <fullName evidence="1">Thioesterase</fullName>
    </submittedName>
</protein>
<dbReference type="CDD" id="cd00586">
    <property type="entry name" value="4HBT"/>
    <property type="match status" value="1"/>
</dbReference>
<proteinExistence type="predicted"/>
<dbReference type="Proteomes" id="UP000256838">
    <property type="component" value="Unassembled WGS sequence"/>
</dbReference>
<reference evidence="1 2" key="1">
    <citation type="submission" date="2018-08" db="EMBL/GenBank/DDBJ databases">
        <title>Paraburkholderia sp. DHOM06 isolated from forest soil.</title>
        <authorList>
            <person name="Gao Z.-H."/>
            <person name="Qiu L.-H."/>
        </authorList>
    </citation>
    <scope>NUCLEOTIDE SEQUENCE [LARGE SCALE GENOMIC DNA]</scope>
    <source>
        <strain evidence="1 2">DHOM06</strain>
    </source>
</reference>
<sequence length="160" mass="18088">MPSEAALLTYRDVVRLEWVDYNGHLRDAFYLLLFSLAGDVLLDAIGLDDAQRRARHRSVYTLEAHVNYLHEIKEGARVLVNVRVLDNDAKRLHIYLDMLVDGRAEPVAACEQMLLHVDTDGPRAAPFDPDVLERVGELVRAHAVLPPPRYAGRVIGLRSR</sequence>
<dbReference type="RefSeq" id="WP_115535060.1">
    <property type="nucleotide sequence ID" value="NZ_QRGA01000010.1"/>
</dbReference>
<dbReference type="PANTHER" id="PTHR31793:SF2">
    <property type="entry name" value="BLR1345 PROTEIN"/>
    <property type="match status" value="1"/>
</dbReference>
<organism evidence="1 2">
    <name type="scientific">Trinickia dinghuensis</name>
    <dbReference type="NCBI Taxonomy" id="2291023"/>
    <lineage>
        <taxon>Bacteria</taxon>
        <taxon>Pseudomonadati</taxon>
        <taxon>Pseudomonadota</taxon>
        <taxon>Betaproteobacteria</taxon>
        <taxon>Burkholderiales</taxon>
        <taxon>Burkholderiaceae</taxon>
        <taxon>Trinickia</taxon>
    </lineage>
</organism>
<accession>A0A3D8JWK5</accession>
<dbReference type="InterPro" id="IPR029069">
    <property type="entry name" value="HotDog_dom_sf"/>
</dbReference>
<keyword evidence="2" id="KW-1185">Reference proteome</keyword>